<sequence>MVIDEFHRIADLSQVDVMLSEARKYGLHLIMAHQHTGQLTKQALESVFSNTGVKFVMHSQGGDVEKLKSVDRDFQKELETVVPNLPKGAAVVFLSARGPKDRVAPFVVNVDSKRDMEEAGRGLRVAMMNREVGEAAAHPNWPTVGGAPAGKAESVKPGAGPVVRVAAKDAAPPIAGAVKYRPDDWVSPLEQDLLYEAYRCGSDGIALVDYCTSRAILRDRASEASKALAERGYVKVVLKDRKKTVYYIDGLFTGIEKVAPSKEGLDAAKRVMERYIAADYYVYPSVRGGEEEAPDLIAVPKREGDGGLDWASAVAIEIESTNEVDKHPDQVVWNMKKGSTSLFREIHVYVPPKRLSRVAELARKAEAGSKVHIYPYPAHDGGEPLYWGEEGEPAGGEALREVVRLEGINDSVRFRLNGRNVLVPVEAVDILEQAACLKQHTPVIDWRKGEVKVSSRIGGFSIRFTVDDSPLETPLGLAGSGAGGSAEKAPADDGDGEADDINGNNGTYGEEAEGGHDDNQVEEGQGGGRVGGKPSLHPKRKAARTGKQSRAPRSKGRRRRPLTGAPWEKRARSGRLSPLALTGSPGRLAN</sequence>
<dbReference type="EMBL" id="NEXF01000248">
    <property type="protein sequence ID" value="PSO07457.1"/>
    <property type="molecule type" value="Genomic_DNA"/>
</dbReference>
<dbReference type="Gene3D" id="3.40.50.300">
    <property type="entry name" value="P-loop containing nucleotide triphosphate hydrolases"/>
    <property type="match status" value="1"/>
</dbReference>
<dbReference type="Pfam" id="PF12696">
    <property type="entry name" value="TraG-D_C"/>
    <property type="match status" value="1"/>
</dbReference>
<protein>
    <recommendedName>
        <fullName evidence="2">TraD/TraG TraM recognition site domain-containing protein</fullName>
    </recommendedName>
</protein>
<accession>A0A2R6C983</accession>
<evidence type="ECO:0000256" key="1">
    <source>
        <dbReference type="SAM" id="MobiDB-lite"/>
    </source>
</evidence>
<name>A0A2R6C983_9ARCH</name>
<dbReference type="InterPro" id="IPR032689">
    <property type="entry name" value="TraG-D_C"/>
</dbReference>
<dbReference type="InterPro" id="IPR027417">
    <property type="entry name" value="P-loop_NTPase"/>
</dbReference>
<evidence type="ECO:0000259" key="2">
    <source>
        <dbReference type="Pfam" id="PF12696"/>
    </source>
</evidence>
<proteinExistence type="predicted"/>
<dbReference type="Proteomes" id="UP000242015">
    <property type="component" value="Unassembled WGS sequence"/>
</dbReference>
<reference evidence="3 4" key="1">
    <citation type="submission" date="2017-04" db="EMBL/GenBank/DDBJ databases">
        <title>Novel microbial lineages endemic to geothermal iron-oxide mats fill important gaps in the evolutionary history of Archaea.</title>
        <authorList>
            <person name="Jay Z.J."/>
            <person name="Beam J.P."/>
            <person name="Dlakic M."/>
            <person name="Rusch D.B."/>
            <person name="Kozubal M.A."/>
            <person name="Inskeep W.P."/>
        </authorList>
    </citation>
    <scope>NUCLEOTIDE SEQUENCE [LARGE SCALE GENOMIC DNA]</scope>
    <source>
        <strain evidence="3">BE_D</strain>
    </source>
</reference>
<evidence type="ECO:0000313" key="4">
    <source>
        <dbReference type="Proteomes" id="UP000242015"/>
    </source>
</evidence>
<gene>
    <name evidence="3" type="ORF">B9Q04_10810</name>
</gene>
<feature type="domain" description="TraD/TraG TraM recognition site" evidence="2">
    <location>
        <begin position="1"/>
        <end position="65"/>
    </location>
</feature>
<comment type="caution">
    <text evidence="3">The sequence shown here is derived from an EMBL/GenBank/DDBJ whole genome shotgun (WGS) entry which is preliminary data.</text>
</comment>
<evidence type="ECO:0000313" key="3">
    <source>
        <dbReference type="EMBL" id="PSO07457.1"/>
    </source>
</evidence>
<dbReference type="AlphaFoldDB" id="A0A2R6C983"/>
<dbReference type="CDD" id="cd01127">
    <property type="entry name" value="TrwB_TraG_TraD_VirD4"/>
    <property type="match status" value="1"/>
</dbReference>
<organism evidence="3 4">
    <name type="scientific">Candidatus Marsarchaeota G2 archaeon BE_D</name>
    <dbReference type="NCBI Taxonomy" id="1978158"/>
    <lineage>
        <taxon>Archaea</taxon>
        <taxon>Candidatus Marsarchaeota</taxon>
        <taxon>Candidatus Marsarchaeota group 2</taxon>
    </lineage>
</organism>
<feature type="compositionally biased region" description="Basic residues" evidence="1">
    <location>
        <begin position="550"/>
        <end position="561"/>
    </location>
</feature>
<feature type="region of interest" description="Disordered" evidence="1">
    <location>
        <begin position="475"/>
        <end position="590"/>
    </location>
</feature>
<dbReference type="SUPFAM" id="SSF52540">
    <property type="entry name" value="P-loop containing nucleoside triphosphate hydrolases"/>
    <property type="match status" value="1"/>
</dbReference>